<dbReference type="Gene3D" id="3.30.530.20">
    <property type="match status" value="1"/>
</dbReference>
<dbReference type="Proteomes" id="UP000035763">
    <property type="component" value="Unassembled WGS sequence"/>
</dbReference>
<proteinExistence type="inferred from homology"/>
<dbReference type="Pfam" id="PF08327">
    <property type="entry name" value="AHSA1"/>
    <property type="match status" value="1"/>
</dbReference>
<dbReference type="STRING" id="1193182.BN11_250013"/>
<protein>
    <recommendedName>
        <fullName evidence="2">Activator of Hsp90 ATPase homologue 1/2-like C-terminal domain-containing protein</fullName>
    </recommendedName>
</protein>
<dbReference type="InterPro" id="IPR023393">
    <property type="entry name" value="START-like_dom_sf"/>
</dbReference>
<reference evidence="3 4" key="1">
    <citation type="journal article" date="2013" name="ISME J.">
        <title>A metabolic model for members of the genus Tetrasphaera involved in enhanced biological phosphorus removal.</title>
        <authorList>
            <person name="Kristiansen R."/>
            <person name="Nguyen H.T.T."/>
            <person name="Saunders A.M."/>
            <person name="Nielsen J.L."/>
            <person name="Wimmer R."/>
            <person name="Le V.Q."/>
            <person name="McIlroy S.J."/>
            <person name="Petrovski S."/>
            <person name="Seviour R.J."/>
            <person name="Calteau A."/>
            <person name="Nielsen K.L."/>
            <person name="Nielsen P.H."/>
        </authorList>
    </citation>
    <scope>NUCLEOTIDE SEQUENCE [LARGE SCALE GENOMIC DNA]</scope>
    <source>
        <strain evidence="3 4">Ben110</strain>
    </source>
</reference>
<dbReference type="SUPFAM" id="SSF55961">
    <property type="entry name" value="Bet v1-like"/>
    <property type="match status" value="1"/>
</dbReference>
<dbReference type="InterPro" id="IPR013538">
    <property type="entry name" value="ASHA1/2-like_C"/>
</dbReference>
<dbReference type="SUPFAM" id="SSF109854">
    <property type="entry name" value="DinB/YfiT-like putative metalloenzymes"/>
    <property type="match status" value="1"/>
</dbReference>
<evidence type="ECO:0000256" key="1">
    <source>
        <dbReference type="ARBA" id="ARBA00006817"/>
    </source>
</evidence>
<gene>
    <name evidence="3" type="ORF">BN11_250013</name>
</gene>
<dbReference type="EMBL" id="CAJA01000168">
    <property type="protein sequence ID" value="CCH73270.1"/>
    <property type="molecule type" value="Genomic_DNA"/>
</dbReference>
<name>W6JXA7_9MICO</name>
<comment type="similarity">
    <text evidence="1">Belongs to the AHA1 family.</text>
</comment>
<accession>W6JXA7</accession>
<evidence type="ECO:0000259" key="2">
    <source>
        <dbReference type="Pfam" id="PF08327"/>
    </source>
</evidence>
<dbReference type="AlphaFoldDB" id="W6JXA7"/>
<feature type="domain" description="Activator of Hsp90 ATPase homologue 1/2-like C-terminal" evidence="2">
    <location>
        <begin position="20"/>
        <end position="145"/>
    </location>
</feature>
<keyword evidence="4" id="KW-1185">Reference proteome</keyword>
<comment type="caution">
    <text evidence="3">The sequence shown here is derived from an EMBL/GenBank/DDBJ whole genome shotgun (WGS) entry which is preliminary data.</text>
</comment>
<sequence>MTTTPDAAAPVVRAAYVQRPQTETFAIFTDQIGAWWPLPTHGVFGEQAGGLEFRDGRLIELAVDGRESTWGEVRAWEPPSRMVISWHPGRDTGEQSEVEVRFEPDAAGTRVIIEHRGWETFGADAMRRRRGYVGPSAWGYVLDHFADVAEPRDQAPDLGGLAAAYDAFFAEAERGGFGPPPADSEWDADQTLAHVALSDLTTIAVSQAIIHQEPARFANVDCQTPDHLAAWIVRCGNTTGLIAEGRAVAQQVMAVLARLSPQQLAQAVPCYLLHDGQVLVDEPRPWGTIAIHGQAGMHLPAHTGQLSNLRPMT</sequence>
<dbReference type="OrthoDB" id="268331at2"/>
<dbReference type="InterPro" id="IPR034660">
    <property type="entry name" value="DinB/YfiT-like"/>
</dbReference>
<evidence type="ECO:0000313" key="4">
    <source>
        <dbReference type="Proteomes" id="UP000035763"/>
    </source>
</evidence>
<organism evidence="3 4">
    <name type="scientific">Nostocoides australiense Ben110</name>
    <dbReference type="NCBI Taxonomy" id="1193182"/>
    <lineage>
        <taxon>Bacteria</taxon>
        <taxon>Bacillati</taxon>
        <taxon>Actinomycetota</taxon>
        <taxon>Actinomycetes</taxon>
        <taxon>Micrococcales</taxon>
        <taxon>Intrasporangiaceae</taxon>
        <taxon>Nostocoides</taxon>
    </lineage>
</organism>
<dbReference type="RefSeq" id="WP_048694181.1">
    <property type="nucleotide sequence ID" value="NZ_HG764815.1"/>
</dbReference>
<evidence type="ECO:0000313" key="3">
    <source>
        <dbReference type="EMBL" id="CCH73270.1"/>
    </source>
</evidence>